<comment type="similarity">
    <text evidence="3">Belongs to the acetyltransferase family. RimJ subfamily.</text>
</comment>
<dbReference type="PROSITE" id="PS51186">
    <property type="entry name" value="GNAT"/>
    <property type="match status" value="1"/>
</dbReference>
<proteinExistence type="inferred from homology"/>
<reference evidence="5 6" key="1">
    <citation type="submission" date="2024-06" db="EMBL/GenBank/DDBJ databases">
        <title>The Natural Products Discovery Center: Release of the First 8490 Sequenced Strains for Exploring Actinobacteria Biosynthetic Diversity.</title>
        <authorList>
            <person name="Kalkreuter E."/>
            <person name="Kautsar S.A."/>
            <person name="Yang D."/>
            <person name="Bader C.D."/>
            <person name="Teijaro C.N."/>
            <person name="Fluegel L."/>
            <person name="Davis C.M."/>
            <person name="Simpson J.R."/>
            <person name="Lauterbach L."/>
            <person name="Steele A.D."/>
            <person name="Gui C."/>
            <person name="Meng S."/>
            <person name="Li G."/>
            <person name="Viehrig K."/>
            <person name="Ye F."/>
            <person name="Su P."/>
            <person name="Kiefer A.F."/>
            <person name="Nichols A."/>
            <person name="Cepeda A.J."/>
            <person name="Yan W."/>
            <person name="Fan B."/>
            <person name="Jiang Y."/>
            <person name="Adhikari A."/>
            <person name="Zheng C.-J."/>
            <person name="Schuster L."/>
            <person name="Cowan T.M."/>
            <person name="Smanski M.J."/>
            <person name="Chevrette M.G."/>
            <person name="De Carvalho L.P.S."/>
            <person name="Shen B."/>
        </authorList>
    </citation>
    <scope>NUCLEOTIDE SEQUENCE [LARGE SCALE GENOMIC DNA]</scope>
    <source>
        <strain evidence="5 6">NPDC048117</strain>
    </source>
</reference>
<evidence type="ECO:0000256" key="1">
    <source>
        <dbReference type="ARBA" id="ARBA00022679"/>
    </source>
</evidence>
<keyword evidence="1" id="KW-0808">Transferase</keyword>
<dbReference type="SUPFAM" id="SSF55729">
    <property type="entry name" value="Acyl-CoA N-acyltransferases (Nat)"/>
    <property type="match status" value="1"/>
</dbReference>
<gene>
    <name evidence="5" type="ORF">AB0D95_27035</name>
</gene>
<dbReference type="PANTHER" id="PTHR43792">
    <property type="entry name" value="GNAT FAMILY, PUTATIVE (AFU_ORTHOLOGUE AFUA_3G00765)-RELATED-RELATED"/>
    <property type="match status" value="1"/>
</dbReference>
<organism evidence="5 6">
    <name type="scientific">Streptomyces chilikensis</name>
    <dbReference type="NCBI Taxonomy" id="1194079"/>
    <lineage>
        <taxon>Bacteria</taxon>
        <taxon>Bacillati</taxon>
        <taxon>Actinomycetota</taxon>
        <taxon>Actinomycetes</taxon>
        <taxon>Kitasatosporales</taxon>
        <taxon>Streptomycetaceae</taxon>
        <taxon>Streptomyces</taxon>
    </lineage>
</organism>
<evidence type="ECO:0000313" key="5">
    <source>
        <dbReference type="EMBL" id="MEU9580880.1"/>
    </source>
</evidence>
<feature type="domain" description="N-acetyltransferase" evidence="4">
    <location>
        <begin position="2"/>
        <end position="162"/>
    </location>
</feature>
<evidence type="ECO:0000256" key="3">
    <source>
        <dbReference type="ARBA" id="ARBA00038502"/>
    </source>
</evidence>
<evidence type="ECO:0000313" key="6">
    <source>
        <dbReference type="Proteomes" id="UP001551584"/>
    </source>
</evidence>
<name>A0ABV3EXF6_9ACTN</name>
<dbReference type="Gene3D" id="3.40.630.30">
    <property type="match status" value="1"/>
</dbReference>
<dbReference type="RefSeq" id="WP_359276973.1">
    <property type="nucleotide sequence ID" value="NZ_JBEZNA010000090.1"/>
</dbReference>
<evidence type="ECO:0000259" key="4">
    <source>
        <dbReference type="PROSITE" id="PS51186"/>
    </source>
</evidence>
<protein>
    <submittedName>
        <fullName evidence="5">GNAT family N-acetyltransferase</fullName>
    </submittedName>
</protein>
<dbReference type="EMBL" id="JBEZNA010000090">
    <property type="protein sequence ID" value="MEU9580880.1"/>
    <property type="molecule type" value="Genomic_DNA"/>
</dbReference>
<dbReference type="Pfam" id="PF13302">
    <property type="entry name" value="Acetyltransf_3"/>
    <property type="match status" value="1"/>
</dbReference>
<evidence type="ECO:0000256" key="2">
    <source>
        <dbReference type="ARBA" id="ARBA00023315"/>
    </source>
</evidence>
<comment type="caution">
    <text evidence="5">The sequence shown here is derived from an EMBL/GenBank/DDBJ whole genome shotgun (WGS) entry which is preliminary data.</text>
</comment>
<dbReference type="PANTHER" id="PTHR43792:SF8">
    <property type="entry name" value="[RIBOSOMAL PROTEIN US5]-ALANINE N-ACETYLTRANSFERASE"/>
    <property type="match status" value="1"/>
</dbReference>
<keyword evidence="6" id="KW-1185">Reference proteome</keyword>
<sequence>MPTLERLRADHAEALLAFERDNRAYFARTVPDRGDAYFAHFADRLRALLAEQEQGSCHFHVVPGAGGGIAARVNLVDVDPADGSAELGYRVAERYAGRGLATAAVREVCRTAAGTYGLRALTAVTHEDHQASRRVLARAGFAEAGRFLLDGRPALRFRRALEGP</sequence>
<dbReference type="InterPro" id="IPR000182">
    <property type="entry name" value="GNAT_dom"/>
</dbReference>
<dbReference type="Proteomes" id="UP001551584">
    <property type="component" value="Unassembled WGS sequence"/>
</dbReference>
<accession>A0ABV3EXF6</accession>
<dbReference type="InterPro" id="IPR051531">
    <property type="entry name" value="N-acetyltransferase"/>
</dbReference>
<dbReference type="InterPro" id="IPR016181">
    <property type="entry name" value="Acyl_CoA_acyltransferase"/>
</dbReference>
<keyword evidence="2" id="KW-0012">Acyltransferase</keyword>